<evidence type="ECO:0000256" key="2">
    <source>
        <dbReference type="SAM" id="SignalP"/>
    </source>
</evidence>
<protein>
    <submittedName>
        <fullName evidence="3">DUF3060 domain-containing protein</fullName>
    </submittedName>
</protein>
<dbReference type="AlphaFoldDB" id="A0AAJ6B3J6"/>
<dbReference type="EMBL" id="CP119321">
    <property type="protein sequence ID" value="WEK13114.1"/>
    <property type="molecule type" value="Genomic_DNA"/>
</dbReference>
<accession>A0AAJ6B3J6</accession>
<feature type="region of interest" description="Disordered" evidence="1">
    <location>
        <begin position="150"/>
        <end position="171"/>
    </location>
</feature>
<evidence type="ECO:0000256" key="1">
    <source>
        <dbReference type="SAM" id="MobiDB-lite"/>
    </source>
</evidence>
<reference evidence="3" key="1">
    <citation type="submission" date="2023-03" db="EMBL/GenBank/DDBJ databases">
        <title>Andean soil-derived lignocellulolytic bacterial consortium as a source of novel taxa and putative plastic-active enzymes.</title>
        <authorList>
            <person name="Diaz-Garcia L."/>
            <person name="Chuvochina M."/>
            <person name="Feuerriegel G."/>
            <person name="Bunk B."/>
            <person name="Sproer C."/>
            <person name="Streit W.R."/>
            <person name="Rodriguez L.M."/>
            <person name="Overmann J."/>
            <person name="Jimenez D.J."/>
        </authorList>
    </citation>
    <scope>NUCLEOTIDE SEQUENCE</scope>
    <source>
        <strain evidence="3">MAG 4610</strain>
    </source>
</reference>
<dbReference type="InterPro" id="IPR021417">
    <property type="entry name" value="DUF3060"/>
</dbReference>
<proteinExistence type="predicted"/>
<sequence length="171" mass="17089">MALAHRTPSSARRTALAAVMLGVALSLAGCVGSAPGTGSLEVTNGPCSGRSFTVSEDGAQLALDGECGDVVIDADDVTINLDAATSLVIDGNDVTVIANRRVDTLTMNGEGNNVNGSEMGSVNLDGTRGTVIATLIETLAVSGDDNTVNWDSGAQGGSDTGSGNTLIYNGE</sequence>
<organism evidence="3 4">
    <name type="scientific">Candidatus Microbacterium phytovorans</name>
    <dbReference type="NCBI Taxonomy" id="3121374"/>
    <lineage>
        <taxon>Bacteria</taxon>
        <taxon>Bacillati</taxon>
        <taxon>Actinomycetota</taxon>
        <taxon>Actinomycetes</taxon>
        <taxon>Micrococcales</taxon>
        <taxon>Microbacteriaceae</taxon>
        <taxon>Microbacterium</taxon>
    </lineage>
</organism>
<dbReference type="Pfam" id="PF11259">
    <property type="entry name" value="DUF3060"/>
    <property type="match status" value="1"/>
</dbReference>
<evidence type="ECO:0000313" key="4">
    <source>
        <dbReference type="Proteomes" id="UP001213972"/>
    </source>
</evidence>
<feature type="compositionally biased region" description="Polar residues" evidence="1">
    <location>
        <begin position="161"/>
        <end position="171"/>
    </location>
</feature>
<keyword evidence="2" id="KW-0732">Signal</keyword>
<feature type="chain" id="PRO_5042563076" evidence="2">
    <location>
        <begin position="29"/>
        <end position="171"/>
    </location>
</feature>
<dbReference type="PROSITE" id="PS51257">
    <property type="entry name" value="PROKAR_LIPOPROTEIN"/>
    <property type="match status" value="1"/>
</dbReference>
<feature type="signal peptide" evidence="2">
    <location>
        <begin position="1"/>
        <end position="28"/>
    </location>
</feature>
<evidence type="ECO:0000313" key="3">
    <source>
        <dbReference type="EMBL" id="WEK13114.1"/>
    </source>
</evidence>
<gene>
    <name evidence="3" type="ORF">P0Y48_11655</name>
</gene>
<dbReference type="Proteomes" id="UP001213972">
    <property type="component" value="Chromosome"/>
</dbReference>
<name>A0AAJ6B3J6_9MICO</name>